<proteinExistence type="predicted"/>
<accession>A0A2Z2HLC1</accession>
<reference evidence="1 2" key="1">
    <citation type="journal article" date="2017" name="Environ. Microbiol.">
        <title>Genome and epigenome of a novel marine Thaumarchaeota strain suggest viral infection, phosphorothioation DNA modification and multiple restriction systems.</title>
        <authorList>
            <person name="Ahlgren N.A."/>
            <person name="Chen Y."/>
            <person name="Needham D.M."/>
            <person name="Parada A.E."/>
            <person name="Sachdeva R."/>
            <person name="Trinh V."/>
            <person name="Chen T."/>
            <person name="Fuhrman J.A."/>
        </authorList>
    </citation>
    <scope>NUCLEOTIDE SEQUENCE [LARGE SCALE GENOMIC DNA]</scope>
    <source>
        <strain evidence="1 2">SPOT01</strain>
    </source>
</reference>
<organism evidence="1 2">
    <name type="scientific">Candidatus Nitrosomarinus catalinensis</name>
    <dbReference type="NCBI Taxonomy" id="1898749"/>
    <lineage>
        <taxon>Archaea</taxon>
        <taxon>Nitrososphaerota</taxon>
        <taxon>Nitrososphaeria</taxon>
        <taxon>Nitrosopumilales</taxon>
        <taxon>Nitrosopumilaceae</taxon>
        <taxon>Candidatus Nitrosomarinus</taxon>
    </lineage>
</organism>
<dbReference type="AlphaFoldDB" id="A0A2Z2HLC1"/>
<evidence type="ECO:0000313" key="1">
    <source>
        <dbReference type="EMBL" id="ARS64724.1"/>
    </source>
</evidence>
<dbReference type="OrthoDB" id="2856at2157"/>
<dbReference type="RefSeq" id="WP_086907782.1">
    <property type="nucleotide sequence ID" value="NZ_CP021324.1"/>
</dbReference>
<protein>
    <submittedName>
        <fullName evidence="1">Uncharacterized protein</fullName>
    </submittedName>
</protein>
<gene>
    <name evidence="1" type="ORF">NMSP_1108</name>
</gene>
<dbReference type="Proteomes" id="UP000249949">
    <property type="component" value="Chromosome"/>
</dbReference>
<dbReference type="EMBL" id="CP021324">
    <property type="protein sequence ID" value="ARS64724.1"/>
    <property type="molecule type" value="Genomic_DNA"/>
</dbReference>
<keyword evidence="2" id="KW-1185">Reference proteome</keyword>
<dbReference type="GeneID" id="32901561"/>
<sequence length="144" mass="16664">MSSNELIELFIIEFEKLENLANQINSENELDVNQIVEIYYQITNVSSLIEVMRQQIDKSDLSSFEKISNAENFISEKFNSTIHPKIMSNISNSVLEITKNLQSLNSEQKSKETIENEAKLYEKLRELMSTKEFVKQYDAGLSDD</sequence>
<name>A0A2Z2HLC1_9ARCH</name>
<evidence type="ECO:0000313" key="2">
    <source>
        <dbReference type="Proteomes" id="UP000249949"/>
    </source>
</evidence>
<dbReference type="KEGG" id="nct:NMSP_1108"/>